<accession>A0A8H7E364</accession>
<feature type="transmembrane region" description="Helical" evidence="6">
    <location>
        <begin position="777"/>
        <end position="803"/>
    </location>
</feature>
<dbReference type="SUPFAM" id="SSF57701">
    <property type="entry name" value="Zn2/Cys6 DNA-binding domain"/>
    <property type="match status" value="1"/>
</dbReference>
<evidence type="ECO:0000256" key="3">
    <source>
        <dbReference type="ARBA" id="ARBA00023163"/>
    </source>
</evidence>
<dbReference type="InterPro" id="IPR019734">
    <property type="entry name" value="TPR_rpt"/>
</dbReference>
<feature type="transmembrane region" description="Helical" evidence="6">
    <location>
        <begin position="731"/>
        <end position="757"/>
    </location>
</feature>
<dbReference type="Gene3D" id="1.25.40.10">
    <property type="entry name" value="Tetratricopeptide repeat domain"/>
    <property type="match status" value="1"/>
</dbReference>
<dbReference type="AlphaFoldDB" id="A0A8H7E364"/>
<reference evidence="8" key="1">
    <citation type="submission" date="2020-02" db="EMBL/GenBank/DDBJ databases">
        <authorList>
            <person name="Palmer J.M."/>
        </authorList>
    </citation>
    <scope>NUCLEOTIDE SEQUENCE</scope>
    <source>
        <strain evidence="8">EPUS1.4</strain>
        <tissue evidence="8">Thallus</tissue>
    </source>
</reference>
<feature type="transmembrane region" description="Helical" evidence="6">
    <location>
        <begin position="1115"/>
        <end position="1136"/>
    </location>
</feature>
<dbReference type="PROSITE" id="PS50048">
    <property type="entry name" value="ZN2_CY6_FUNGAL_2"/>
    <property type="match status" value="1"/>
</dbReference>
<protein>
    <recommendedName>
        <fullName evidence="7">Zn(2)-C6 fungal-type domain-containing protein</fullName>
    </recommendedName>
</protein>
<evidence type="ECO:0000313" key="8">
    <source>
        <dbReference type="EMBL" id="KAF7507687.1"/>
    </source>
</evidence>
<evidence type="ECO:0000313" key="9">
    <source>
        <dbReference type="Proteomes" id="UP000606974"/>
    </source>
</evidence>
<dbReference type="Gene3D" id="4.10.240.10">
    <property type="entry name" value="Zn(2)-C6 fungal-type DNA-binding domain"/>
    <property type="match status" value="1"/>
</dbReference>
<comment type="caution">
    <text evidence="8">The sequence shown here is derived from an EMBL/GenBank/DDBJ whole genome shotgun (WGS) entry which is preliminary data.</text>
</comment>
<dbReference type="GO" id="GO:0008270">
    <property type="term" value="F:zinc ion binding"/>
    <property type="evidence" value="ECO:0007669"/>
    <property type="project" value="InterPro"/>
</dbReference>
<dbReference type="InterPro" id="IPR001138">
    <property type="entry name" value="Zn2Cys6_DnaBD"/>
</dbReference>
<dbReference type="OrthoDB" id="5355526at2759"/>
<dbReference type="PROSITE" id="PS00463">
    <property type="entry name" value="ZN2_CY6_FUNGAL_1"/>
    <property type="match status" value="1"/>
</dbReference>
<keyword evidence="6" id="KW-0812">Transmembrane</keyword>
<dbReference type="Pfam" id="PF13424">
    <property type="entry name" value="TPR_12"/>
    <property type="match status" value="1"/>
</dbReference>
<keyword evidence="4" id="KW-0539">Nucleus</keyword>
<feature type="region of interest" description="Disordered" evidence="5">
    <location>
        <begin position="864"/>
        <end position="905"/>
    </location>
</feature>
<keyword evidence="3" id="KW-0804">Transcription</keyword>
<feature type="transmembrane region" description="Helical" evidence="6">
    <location>
        <begin position="809"/>
        <end position="832"/>
    </location>
</feature>
<evidence type="ECO:0000256" key="2">
    <source>
        <dbReference type="ARBA" id="ARBA00023125"/>
    </source>
</evidence>
<dbReference type="SMART" id="SM00028">
    <property type="entry name" value="TPR"/>
    <property type="match status" value="2"/>
</dbReference>
<feature type="compositionally biased region" description="Polar residues" evidence="5">
    <location>
        <begin position="478"/>
        <end position="489"/>
    </location>
</feature>
<dbReference type="Proteomes" id="UP000606974">
    <property type="component" value="Unassembled WGS sequence"/>
</dbReference>
<keyword evidence="2" id="KW-0238">DNA-binding</keyword>
<dbReference type="InterPro" id="IPR053137">
    <property type="entry name" value="NLR-like"/>
</dbReference>
<feature type="transmembrane region" description="Helical" evidence="6">
    <location>
        <begin position="1090"/>
        <end position="1108"/>
    </location>
</feature>
<dbReference type="InterPro" id="IPR036864">
    <property type="entry name" value="Zn2-C6_fun-type_DNA-bd_sf"/>
</dbReference>
<evidence type="ECO:0000256" key="6">
    <source>
        <dbReference type="SAM" id="Phobius"/>
    </source>
</evidence>
<gene>
    <name evidence="8" type="ORF">GJ744_010240</name>
</gene>
<keyword evidence="6" id="KW-1133">Transmembrane helix</keyword>
<evidence type="ECO:0000259" key="7">
    <source>
        <dbReference type="PROSITE" id="PS50048"/>
    </source>
</evidence>
<organism evidence="8 9">
    <name type="scientific">Endocarpon pusillum</name>
    <dbReference type="NCBI Taxonomy" id="364733"/>
    <lineage>
        <taxon>Eukaryota</taxon>
        <taxon>Fungi</taxon>
        <taxon>Dikarya</taxon>
        <taxon>Ascomycota</taxon>
        <taxon>Pezizomycotina</taxon>
        <taxon>Eurotiomycetes</taxon>
        <taxon>Chaetothyriomycetidae</taxon>
        <taxon>Verrucariales</taxon>
        <taxon>Verrucariaceae</taxon>
        <taxon>Endocarpon</taxon>
    </lineage>
</organism>
<feature type="region of interest" description="Disordered" evidence="5">
    <location>
        <begin position="459"/>
        <end position="498"/>
    </location>
</feature>
<keyword evidence="6" id="KW-0472">Membrane</keyword>
<dbReference type="CDD" id="cd00067">
    <property type="entry name" value="GAL4"/>
    <property type="match status" value="1"/>
</dbReference>
<dbReference type="EMBL" id="JAACFV010000065">
    <property type="protein sequence ID" value="KAF7507687.1"/>
    <property type="molecule type" value="Genomic_DNA"/>
</dbReference>
<name>A0A8H7E364_9EURO</name>
<evidence type="ECO:0000256" key="5">
    <source>
        <dbReference type="SAM" id="MobiDB-lite"/>
    </source>
</evidence>
<evidence type="ECO:0000256" key="1">
    <source>
        <dbReference type="ARBA" id="ARBA00023015"/>
    </source>
</evidence>
<feature type="transmembrane region" description="Helical" evidence="6">
    <location>
        <begin position="697"/>
        <end position="719"/>
    </location>
</feature>
<keyword evidence="9" id="KW-1185">Reference proteome</keyword>
<evidence type="ECO:0000256" key="4">
    <source>
        <dbReference type="ARBA" id="ARBA00023242"/>
    </source>
</evidence>
<dbReference type="GO" id="GO:0003677">
    <property type="term" value="F:DNA binding"/>
    <property type="evidence" value="ECO:0007669"/>
    <property type="project" value="UniProtKB-KW"/>
</dbReference>
<sequence>MANLRVCSNKVRTGCWTCKARHLKCGEEKPQCNRCASTGRVCGGYPTYNNELHDVLLDMMKGINNIHERGRAMDQAHIDQLQANCKKICMKHQTDLHIFHQCLLEAHRHDLPSGSCRLLEERYKAYEEQLRLYHARLQWLLDKGAGLSPLPERLQKTYKLHEKILDELHGRLLSTYEGKAGWSFFDMLERASQEKNLRVLHSSLLNLHKQVARRDMLLHDFSHMQTSSIVDGIETERPTLDSYPGPIQEFLPSQALGLDSDIEEMYSQTTGIRHKLQAEQLLRRVLAGREKEPRESHPLTLTSVNNLALVLQYQGKYEQAEQLHRRALAGNEKELGESHPLTLTSMDNLAVVLQYQGKYEQAEQLYRLALAAREKELGESHPDTLTSLDNLAWVLWCQGKYKHPITSSGGSLGPRWVSQDSKHKLNIRSGVNSHHASHDSEQLAGIGKALDKLITPLCPVSSDGDVSEAETPDEDSKPNTTEAKSTSSHEPVEPYEQDTHKKPLAFGAERVPASTPGETTESGGPVQPMASGDTFVHLSPRKRARFLQQGPNSVDEMSPLPKFFCGIYTWYSTHDTFQGIVPQSISSTLSRAVEYTSEFSSWASVTCRKNLPFLEPPLENGKVRVRWTCRCGRQLYDDFKEARPGAAEDLGKLLDHPQAAKSRKDFIIIATRLVEMLYYLGEYSAGMALKSRARLDLALVFLALASLTLVFLALASPALDFLALDFLALDFPALTSLMLAFLALEFFALTSPALALLVRDSLVRASLVRTSLVRTSLVLVSLALLSLALVPLALVSLVLAPLALVSPSLASLALISLVLASLLPACLVSAWLGPASVALASLALACLALASLAQALLALASERSPSRPIPSSKPSAPLATSTVAAAPGHQPARGHPAMLQSGPDQGKLDLRQVDPNVSSQASKHESLFLLTCVTISHFATSLLQVDLKQPLPILSDRQLLELLRTHYHRLRRSWRRRLLSFQTLTSIEFVQFELHRKSIVDIRKRDDIPPEDRKDEYQYRPIPAEVIPPVGRNYLMHIYHHPEDADSETVCLTRFPKRVKERLKLGGTDVPVGWGIEFVEGVHWNKVWCFGFAIVLISLVMGIVWSCVKRDVQSGFGIAGFMMAFLTFMVGMLQAANA</sequence>
<feature type="transmembrane region" description="Helical" evidence="6">
    <location>
        <begin position="839"/>
        <end position="860"/>
    </location>
</feature>
<feature type="region of interest" description="Disordered" evidence="5">
    <location>
        <begin position="510"/>
        <end position="530"/>
    </location>
</feature>
<dbReference type="SUPFAM" id="SSF48452">
    <property type="entry name" value="TPR-like"/>
    <property type="match status" value="1"/>
</dbReference>
<keyword evidence="1" id="KW-0805">Transcription regulation</keyword>
<feature type="domain" description="Zn(2)-C6 fungal-type" evidence="7">
    <location>
        <begin position="14"/>
        <end position="42"/>
    </location>
</feature>
<dbReference type="PANTHER" id="PTHR46082">
    <property type="entry name" value="ATP/GTP-BINDING PROTEIN-RELATED"/>
    <property type="match status" value="1"/>
</dbReference>
<dbReference type="SMART" id="SM00066">
    <property type="entry name" value="GAL4"/>
    <property type="match status" value="1"/>
</dbReference>
<dbReference type="Pfam" id="PF00172">
    <property type="entry name" value="Zn_clus"/>
    <property type="match status" value="1"/>
</dbReference>
<dbReference type="PANTHER" id="PTHR46082:SF6">
    <property type="entry name" value="AAA+ ATPASE DOMAIN-CONTAINING PROTEIN-RELATED"/>
    <property type="match status" value="1"/>
</dbReference>
<dbReference type="GO" id="GO:0000981">
    <property type="term" value="F:DNA-binding transcription factor activity, RNA polymerase II-specific"/>
    <property type="evidence" value="ECO:0007669"/>
    <property type="project" value="InterPro"/>
</dbReference>
<proteinExistence type="predicted"/>
<dbReference type="InterPro" id="IPR011990">
    <property type="entry name" value="TPR-like_helical_dom_sf"/>
</dbReference>